<feature type="region of interest" description="Disordered" evidence="1">
    <location>
        <begin position="253"/>
        <end position="305"/>
    </location>
</feature>
<feature type="compositionally biased region" description="Low complexity" evidence="1">
    <location>
        <begin position="278"/>
        <end position="288"/>
    </location>
</feature>
<dbReference type="GO" id="GO:0006313">
    <property type="term" value="P:DNA transposition"/>
    <property type="evidence" value="ECO:0007669"/>
    <property type="project" value="InterPro"/>
</dbReference>
<protein>
    <recommendedName>
        <fullName evidence="2">Transposase Tc1-like domain-containing protein</fullName>
    </recommendedName>
</protein>
<feature type="compositionally biased region" description="Polar residues" evidence="1">
    <location>
        <begin position="208"/>
        <end position="222"/>
    </location>
</feature>
<feature type="region of interest" description="Disordered" evidence="1">
    <location>
        <begin position="33"/>
        <end position="52"/>
    </location>
</feature>
<feature type="compositionally biased region" description="Basic and acidic residues" evidence="1">
    <location>
        <begin position="196"/>
        <end position="207"/>
    </location>
</feature>
<feature type="domain" description="Transposase Tc1-like" evidence="2">
    <location>
        <begin position="53"/>
        <end position="120"/>
    </location>
</feature>
<proteinExistence type="predicted"/>
<name>A0A815S7S3_9BILA</name>
<dbReference type="AlphaFoldDB" id="A0A815S7S3"/>
<dbReference type="EMBL" id="CAJNOO010008810">
    <property type="protein sequence ID" value="CAF1486111.1"/>
    <property type="molecule type" value="Genomic_DNA"/>
</dbReference>
<feature type="non-terminal residue" evidence="3">
    <location>
        <position position="1"/>
    </location>
</feature>
<dbReference type="Proteomes" id="UP000663882">
    <property type="component" value="Unassembled WGS sequence"/>
</dbReference>
<feature type="region of interest" description="Disordered" evidence="1">
    <location>
        <begin position="196"/>
        <end position="222"/>
    </location>
</feature>
<evidence type="ECO:0000256" key="1">
    <source>
        <dbReference type="SAM" id="MobiDB-lite"/>
    </source>
</evidence>
<dbReference type="SUPFAM" id="SSF46689">
    <property type="entry name" value="Homeodomain-like"/>
    <property type="match status" value="1"/>
</dbReference>
<dbReference type="Pfam" id="PF01498">
    <property type="entry name" value="HTH_Tnp_Tc3_2"/>
    <property type="match status" value="1"/>
</dbReference>
<gene>
    <name evidence="3" type="ORF">RFH988_LOCUS38206</name>
</gene>
<reference evidence="3" key="1">
    <citation type="submission" date="2021-02" db="EMBL/GenBank/DDBJ databases">
        <authorList>
            <person name="Nowell W R."/>
        </authorList>
    </citation>
    <scope>NUCLEOTIDE SEQUENCE</scope>
</reference>
<sequence>MTQSNVTIVHYIGCEPKAVQHWLARWQENEDLSNLQKSGRPRATSKKTDSKTVHIAKRELNITSNDISNILKNGGVDIDPSTVRRRLRESGGTYGSPLKKPLLTEKHREQRLIWARQHQHFNNKSSNENNSSNETIEEDLNMFDVGNVDKIIETSGVNTDYETSNENINTTSISNKESVIQEVETFHSNSSIEIDNKRKSDVDKENSDLVTTHNNNIDSLNNNGHIVTKEVATPITNPVDCFTTNNTFIRSSTKLASSSSNDVPFSSNEGSSIENPHSSALSCSSSISNTPKTVPPRQSKHKNVP</sequence>
<comment type="caution">
    <text evidence="3">The sequence shown here is derived from an EMBL/GenBank/DDBJ whole genome shotgun (WGS) entry which is preliminary data.</text>
</comment>
<accession>A0A815S7S3</accession>
<dbReference type="GO" id="GO:0003677">
    <property type="term" value="F:DNA binding"/>
    <property type="evidence" value="ECO:0007669"/>
    <property type="project" value="InterPro"/>
</dbReference>
<evidence type="ECO:0000259" key="2">
    <source>
        <dbReference type="Pfam" id="PF01498"/>
    </source>
</evidence>
<dbReference type="OrthoDB" id="6627604at2759"/>
<evidence type="ECO:0000313" key="4">
    <source>
        <dbReference type="Proteomes" id="UP000663882"/>
    </source>
</evidence>
<dbReference type="InterPro" id="IPR002492">
    <property type="entry name" value="Transposase_Tc1-like"/>
</dbReference>
<evidence type="ECO:0000313" key="3">
    <source>
        <dbReference type="EMBL" id="CAF1486111.1"/>
    </source>
</evidence>
<feature type="compositionally biased region" description="Polar residues" evidence="1">
    <location>
        <begin position="268"/>
        <end position="277"/>
    </location>
</feature>
<feature type="compositionally biased region" description="Low complexity" evidence="1">
    <location>
        <begin position="257"/>
        <end position="267"/>
    </location>
</feature>
<dbReference type="InterPro" id="IPR009057">
    <property type="entry name" value="Homeodomain-like_sf"/>
</dbReference>
<dbReference type="GO" id="GO:0015074">
    <property type="term" value="P:DNA integration"/>
    <property type="evidence" value="ECO:0007669"/>
    <property type="project" value="InterPro"/>
</dbReference>
<organism evidence="3 4">
    <name type="scientific">Rotaria sordida</name>
    <dbReference type="NCBI Taxonomy" id="392033"/>
    <lineage>
        <taxon>Eukaryota</taxon>
        <taxon>Metazoa</taxon>
        <taxon>Spiralia</taxon>
        <taxon>Gnathifera</taxon>
        <taxon>Rotifera</taxon>
        <taxon>Eurotatoria</taxon>
        <taxon>Bdelloidea</taxon>
        <taxon>Philodinida</taxon>
        <taxon>Philodinidae</taxon>
        <taxon>Rotaria</taxon>
    </lineage>
</organism>